<evidence type="ECO:0000313" key="7">
    <source>
        <dbReference type="Proteomes" id="UP000813462"/>
    </source>
</evidence>
<evidence type="ECO:0000256" key="2">
    <source>
        <dbReference type="ARBA" id="ARBA00022741"/>
    </source>
</evidence>
<reference evidence="6" key="1">
    <citation type="journal article" date="2021" name="Front. Plant Sci.">
        <title>Chromosome-Scale Genome Assembly for Chinese Sour Jujube and Insights Into Its Genome Evolution and Domestication Signature.</title>
        <authorList>
            <person name="Shen L.-Y."/>
            <person name="Luo H."/>
            <person name="Wang X.-L."/>
            <person name="Wang X.-M."/>
            <person name="Qiu X.-J."/>
            <person name="Liu H."/>
            <person name="Zhou S.-S."/>
            <person name="Jia K.-H."/>
            <person name="Nie S."/>
            <person name="Bao Y.-T."/>
            <person name="Zhang R.-G."/>
            <person name="Yun Q.-Z."/>
            <person name="Chai Y.-H."/>
            <person name="Lu J.-Y."/>
            <person name="Li Y."/>
            <person name="Zhao S.-W."/>
            <person name="Mao J.-F."/>
            <person name="Jia S.-G."/>
            <person name="Mao Y.-M."/>
        </authorList>
    </citation>
    <scope>NUCLEOTIDE SEQUENCE</scope>
    <source>
        <strain evidence="6">AT0</strain>
        <tissue evidence="6">Leaf</tissue>
    </source>
</reference>
<proteinExistence type="predicted"/>
<sequence>MVDLVVTTMGSAVLEVTLQKASSFVKEEFLAFYHVKEDIGKLENMFEELRTSLEDMEKNLSTSSNHNALNMWVGKLTIAAYDAQDLMDYWATEVHLWKMKNQVRKLFSPFTPTSYICQYGISRELREIVARLDKILEEVGKDVQGHRGISRRDEPLSSRQSGSLGTNLVVDDIWKASFPEWEKLENVFSLGPKGSPVMVTGRDSTVAGIRLEELKNMVYLTGTLHISKLENAATVGDANLKDKEWLQKVVYEWSNQNINTQDKAREEEVLEELQPHSNVREVHIFHYRGIELPTWMKNGQLQNLVAISLKHCARTKILNLGQLPKLKEVRLKNMQVLEEWQEEQQEEHYPSLKKLKISHCPKLTKLPCFFPKLDHLKIKKCDLLETIPLAPLTNITLVDNPLLKHLNEDLPVGIVYKQRPEETREVKISNCPELLKLPDFLYLDKLEIIGCRSLTASWEKENVEDLQHLAMDTYIDDKLLSLIHGNNTLHSGDFKHLQCKVSSQMAKHPKSQSSLYPWLGTS</sequence>
<feature type="domain" description="Disease resistance N-terminal" evidence="4">
    <location>
        <begin position="13"/>
        <end position="101"/>
    </location>
</feature>
<dbReference type="InterPro" id="IPR056789">
    <property type="entry name" value="LRR_R13L1-DRL21"/>
</dbReference>
<feature type="domain" description="R13L1/DRL21-like LRR repeat region" evidence="5">
    <location>
        <begin position="211"/>
        <end position="334"/>
    </location>
</feature>
<evidence type="ECO:0000256" key="3">
    <source>
        <dbReference type="ARBA" id="ARBA00022821"/>
    </source>
</evidence>
<dbReference type="InterPro" id="IPR032675">
    <property type="entry name" value="LRR_dom_sf"/>
</dbReference>
<dbReference type="PANTHER" id="PTHR47186">
    <property type="entry name" value="LEUCINE-RICH REPEAT-CONTAINING PROTEIN 57"/>
    <property type="match status" value="1"/>
</dbReference>
<protein>
    <recommendedName>
        <fullName evidence="8">Rx N-terminal domain-containing protein</fullName>
    </recommendedName>
</protein>
<dbReference type="GO" id="GO:0006952">
    <property type="term" value="P:defense response"/>
    <property type="evidence" value="ECO:0007669"/>
    <property type="project" value="UniProtKB-KW"/>
</dbReference>
<accession>A0A978W601</accession>
<dbReference type="Gene3D" id="1.20.5.4130">
    <property type="match status" value="1"/>
</dbReference>
<dbReference type="InterPro" id="IPR041118">
    <property type="entry name" value="Rx_N"/>
</dbReference>
<dbReference type="AlphaFoldDB" id="A0A978W601"/>
<dbReference type="GO" id="GO:0000166">
    <property type="term" value="F:nucleotide binding"/>
    <property type="evidence" value="ECO:0007669"/>
    <property type="project" value="UniProtKB-KW"/>
</dbReference>
<evidence type="ECO:0000259" key="4">
    <source>
        <dbReference type="Pfam" id="PF18052"/>
    </source>
</evidence>
<evidence type="ECO:0008006" key="8">
    <source>
        <dbReference type="Google" id="ProtNLM"/>
    </source>
</evidence>
<keyword evidence="1" id="KW-0677">Repeat</keyword>
<evidence type="ECO:0000256" key="1">
    <source>
        <dbReference type="ARBA" id="ARBA00022737"/>
    </source>
</evidence>
<dbReference type="PANTHER" id="PTHR47186:SF3">
    <property type="entry name" value="OS09G0267800 PROTEIN"/>
    <property type="match status" value="1"/>
</dbReference>
<evidence type="ECO:0000313" key="6">
    <source>
        <dbReference type="EMBL" id="KAH7547385.1"/>
    </source>
</evidence>
<comment type="caution">
    <text evidence="6">The sequence shown here is derived from an EMBL/GenBank/DDBJ whole genome shotgun (WGS) entry which is preliminary data.</text>
</comment>
<gene>
    <name evidence="6" type="ORF">FEM48_Zijuj01G0304100</name>
</gene>
<organism evidence="6 7">
    <name type="scientific">Ziziphus jujuba var. spinosa</name>
    <dbReference type="NCBI Taxonomy" id="714518"/>
    <lineage>
        <taxon>Eukaryota</taxon>
        <taxon>Viridiplantae</taxon>
        <taxon>Streptophyta</taxon>
        <taxon>Embryophyta</taxon>
        <taxon>Tracheophyta</taxon>
        <taxon>Spermatophyta</taxon>
        <taxon>Magnoliopsida</taxon>
        <taxon>eudicotyledons</taxon>
        <taxon>Gunneridae</taxon>
        <taxon>Pentapetalae</taxon>
        <taxon>rosids</taxon>
        <taxon>fabids</taxon>
        <taxon>Rosales</taxon>
        <taxon>Rhamnaceae</taxon>
        <taxon>Paliureae</taxon>
        <taxon>Ziziphus</taxon>
    </lineage>
</organism>
<dbReference type="Proteomes" id="UP000813462">
    <property type="component" value="Unassembled WGS sequence"/>
</dbReference>
<keyword evidence="2" id="KW-0547">Nucleotide-binding</keyword>
<keyword evidence="3" id="KW-0611">Plant defense</keyword>
<dbReference type="Gene3D" id="3.80.10.10">
    <property type="entry name" value="Ribonuclease Inhibitor"/>
    <property type="match status" value="1"/>
</dbReference>
<name>A0A978W601_ZIZJJ</name>
<dbReference type="Pfam" id="PF25019">
    <property type="entry name" value="LRR_R13L1-DRL21"/>
    <property type="match status" value="1"/>
</dbReference>
<dbReference type="Pfam" id="PF18052">
    <property type="entry name" value="Rx_N"/>
    <property type="match status" value="1"/>
</dbReference>
<dbReference type="EMBL" id="JAEACU010000001">
    <property type="protein sequence ID" value="KAH7547385.1"/>
    <property type="molecule type" value="Genomic_DNA"/>
</dbReference>
<dbReference type="SUPFAM" id="SSF52058">
    <property type="entry name" value="L domain-like"/>
    <property type="match status" value="1"/>
</dbReference>
<evidence type="ECO:0000259" key="5">
    <source>
        <dbReference type="Pfam" id="PF25019"/>
    </source>
</evidence>